<gene>
    <name evidence="1" type="ORF">I4F81_004590</name>
</gene>
<keyword evidence="2" id="KW-1185">Reference proteome</keyword>
<sequence length="1090" mass="111653">MADEAPPPVRADPPPLASEFRLSLEALPPAPVFHPTPAQWSDPLAYIRYVRDAGGAAAGIAKICPPAGWEPPHIVSDDLSFRTRLQAVHSLRHRTGLAESFSAEVAEFLASREPGGAEVKKAAAAAAAADAAASAAAAAATAGAGGRGRRVSTKGKGPAAGGSGGATARRRRPAPLASPSATSSSDELDSSAEGTPASPALRRGTRMSLPRPATPPPTSVCGLPFPPQVAVAGAPGAFREVDLLRLYYAVDAAGGLLELAKHEHRWEGVIASLRLAGGGLGWQGGSGGEGVCVDAAQDTVRALMRHYSRQLAPMYMRYLSAFAANRRRKDEARAKEAAAAEAQAAAALGDASARVLGTGGSVQALAIAPTAGERVQTLTAAGAGFNTGGGAAAVSPPFPSPVKPLSPLGGAGGGGRLPSAGSSPAVAMLPLSRSALTTPVPPAKRARRASGSPSTIRLGVGSPAALRGASVGTDVERTFDGTPGSGVIHRRAAARRAEVAVAAALNSDSFLGAADCGRCGQGGETGTLLVCCKCSSYFHPRCVAADGGEVPPTPPLPLPLPGAVAPPPVARPRWTCASCDPRRGVNFGFRDGERFTVKTFREMAAAFKADMVGPGAYVPDPLVNGGGAGVPGKGVYPPVLDLESMYWALVDGADEAVYVRYGSDLDTAVVGSGFPNPCAKAGRGGAGVSDPPPGSRHEMYEASGWNLNLFPMLRGSLLDSLPSSIRGVTVPWLYIGQLFSSFCYHAEDMNMLSINYMHVGEGKVWYGCPAGDAARAFEAAMRASVPHLFSDEPGLLFSLVTMVPPTTLAAAQVPMCRTVQRPGEFIVTFPLAYHGGFSLGFNIAEAVNFATPDWLPFAKAAVDRCRGYRRPPCFSVDRLVYRAAGAVGLGGHLSPLDAGYLADYLRSVGAEEVALRVRLTGLFGQAKSASSTGGGGIGDGGRDRPVARRASAASAVGAYDQSGCGTCIECRQPAFLSAVRCRSRVGSSGNSAASVWATPTRRRMVVYCGPCAEKRSREIRQAFPRPADRRLVVSLTNEQLQQAVEVVEVVARGGVGGEGAGAAGSGTAGVRAEGAVGSRHAGGDEGGGAC</sequence>
<reference evidence="1" key="1">
    <citation type="submission" date="2019-11" db="EMBL/GenBank/DDBJ databases">
        <title>Nori genome reveals adaptations in red seaweeds to the harsh intertidal environment.</title>
        <authorList>
            <person name="Wang D."/>
            <person name="Mao Y."/>
        </authorList>
    </citation>
    <scope>NUCLEOTIDE SEQUENCE</scope>
    <source>
        <tissue evidence="1">Gametophyte</tissue>
    </source>
</reference>
<protein>
    <submittedName>
        <fullName evidence="1">Uncharacterized protein</fullName>
    </submittedName>
</protein>
<dbReference type="Proteomes" id="UP000798662">
    <property type="component" value="Chromosome 1"/>
</dbReference>
<organism evidence="1 2">
    <name type="scientific">Pyropia yezoensis</name>
    <name type="common">Susabi-nori</name>
    <name type="synonym">Porphyra yezoensis</name>
    <dbReference type="NCBI Taxonomy" id="2788"/>
    <lineage>
        <taxon>Eukaryota</taxon>
        <taxon>Rhodophyta</taxon>
        <taxon>Bangiophyceae</taxon>
        <taxon>Bangiales</taxon>
        <taxon>Bangiaceae</taxon>
        <taxon>Pyropia</taxon>
    </lineage>
</organism>
<evidence type="ECO:0000313" key="1">
    <source>
        <dbReference type="EMBL" id="KAK1862014.1"/>
    </source>
</evidence>
<proteinExistence type="predicted"/>
<accession>A0ACC3BWD2</accession>
<comment type="caution">
    <text evidence="1">The sequence shown here is derived from an EMBL/GenBank/DDBJ whole genome shotgun (WGS) entry which is preliminary data.</text>
</comment>
<name>A0ACC3BWD2_PYRYE</name>
<dbReference type="EMBL" id="CM020618">
    <property type="protein sequence ID" value="KAK1862014.1"/>
    <property type="molecule type" value="Genomic_DNA"/>
</dbReference>
<evidence type="ECO:0000313" key="2">
    <source>
        <dbReference type="Proteomes" id="UP000798662"/>
    </source>
</evidence>